<dbReference type="PANTHER" id="PTHR33198:SF20">
    <property type="entry name" value="RETROTRANSPOSON GAG DOMAIN-CONTAINING PROTEIN"/>
    <property type="match status" value="1"/>
</dbReference>
<comment type="caution">
    <text evidence="2">The sequence shown here is derived from an EMBL/GenBank/DDBJ whole genome shotgun (WGS) entry which is preliminary data.</text>
</comment>
<name>A0A9D4PL54_RHISA</name>
<proteinExistence type="predicted"/>
<feature type="transmembrane region" description="Helical" evidence="1">
    <location>
        <begin position="87"/>
        <end position="108"/>
    </location>
</feature>
<dbReference type="VEuPathDB" id="VectorBase:RSAN_050922"/>
<keyword evidence="1" id="KW-0472">Membrane</keyword>
<dbReference type="PANTHER" id="PTHR33198">
    <property type="entry name" value="ANK_REP_REGION DOMAIN-CONTAINING PROTEIN-RELATED"/>
    <property type="match status" value="1"/>
</dbReference>
<dbReference type="Proteomes" id="UP000821837">
    <property type="component" value="Chromosome 6"/>
</dbReference>
<evidence type="ECO:0000256" key="1">
    <source>
        <dbReference type="SAM" id="Phobius"/>
    </source>
</evidence>
<keyword evidence="1" id="KW-0812">Transmembrane</keyword>
<dbReference type="EMBL" id="JABSTV010001252">
    <property type="protein sequence ID" value="KAH7946675.1"/>
    <property type="molecule type" value="Genomic_DNA"/>
</dbReference>
<evidence type="ECO:0000313" key="3">
    <source>
        <dbReference type="Proteomes" id="UP000821837"/>
    </source>
</evidence>
<keyword evidence="1" id="KW-1133">Transmembrane helix</keyword>
<accession>A0A9D4PL54</accession>
<organism evidence="2 3">
    <name type="scientific">Rhipicephalus sanguineus</name>
    <name type="common">Brown dog tick</name>
    <name type="synonym">Ixodes sanguineus</name>
    <dbReference type="NCBI Taxonomy" id="34632"/>
    <lineage>
        <taxon>Eukaryota</taxon>
        <taxon>Metazoa</taxon>
        <taxon>Ecdysozoa</taxon>
        <taxon>Arthropoda</taxon>
        <taxon>Chelicerata</taxon>
        <taxon>Arachnida</taxon>
        <taxon>Acari</taxon>
        <taxon>Parasitiformes</taxon>
        <taxon>Ixodida</taxon>
        <taxon>Ixodoidea</taxon>
        <taxon>Ixodidae</taxon>
        <taxon>Rhipicephalinae</taxon>
        <taxon>Rhipicephalus</taxon>
        <taxon>Rhipicephalus</taxon>
    </lineage>
</organism>
<protein>
    <submittedName>
        <fullName evidence="2">Uncharacterized protein</fullName>
    </submittedName>
</protein>
<dbReference type="AlphaFoldDB" id="A0A9D4PL54"/>
<sequence length="537" mass="60607">MSLKLDATFAEAYIPVKFSWPLQPRHKNGDELKYEQFPSYSFLPVRLNYTILLRRYFGVSRHRFFVLRSDRRVASLLPFPRRAAPRLFVNTADFLFALVFLSFSLVMASPIPPPLFLSTPGDPPIPWADWKLIFEAYVDAIGDDARKPERRKALLLNALGHAGLKLYQTLSSANVSETPASSDVFQAAVALFDDHFKDASCDYVARLRFQERRQLPGEPVVDFIASLRSLAASCGFGALENDMIRQQLFIGVANSLLRGLLLMAPIRSPVPANMAALLLRLGAAVNMAARLHSPFGAVNMAAPPPCWARMMLAKLELKYSMRRPMLFNTDYVSDVRQHEGPLNMEIKRVENFNATVNIKNAQNAMGYLEAQKFARATTTQKAIGALDAESCKMFALLLCKKMVLAKLELKYSMRRPMLLNTDYVSDVRQYEGPLNVTIKRVDNFNATVDIKNAQNAMGYLEAQKAAPATTTEKAIGALDAESYQIRLRYTWEHTPRKYFLIAEVSQTHADLTRRLLTFLEKRFRLLYPPFGASVEIS</sequence>
<gene>
    <name evidence="2" type="ORF">HPB52_003199</name>
</gene>
<evidence type="ECO:0000313" key="2">
    <source>
        <dbReference type="EMBL" id="KAH7946675.1"/>
    </source>
</evidence>
<reference evidence="2" key="2">
    <citation type="submission" date="2021-09" db="EMBL/GenBank/DDBJ databases">
        <authorList>
            <person name="Jia N."/>
            <person name="Wang J."/>
            <person name="Shi W."/>
            <person name="Du L."/>
            <person name="Sun Y."/>
            <person name="Zhan W."/>
            <person name="Jiang J."/>
            <person name="Wang Q."/>
            <person name="Zhang B."/>
            <person name="Ji P."/>
            <person name="Sakyi L.B."/>
            <person name="Cui X."/>
            <person name="Yuan T."/>
            <person name="Jiang B."/>
            <person name="Yang W."/>
            <person name="Lam T.T.-Y."/>
            <person name="Chang Q."/>
            <person name="Ding S."/>
            <person name="Wang X."/>
            <person name="Zhu J."/>
            <person name="Ruan X."/>
            <person name="Zhao L."/>
            <person name="Wei J."/>
            <person name="Que T."/>
            <person name="Du C."/>
            <person name="Cheng J."/>
            <person name="Dai P."/>
            <person name="Han X."/>
            <person name="Huang E."/>
            <person name="Gao Y."/>
            <person name="Liu J."/>
            <person name="Shao H."/>
            <person name="Ye R."/>
            <person name="Li L."/>
            <person name="Wei W."/>
            <person name="Wang X."/>
            <person name="Wang C."/>
            <person name="Huo Q."/>
            <person name="Li W."/>
            <person name="Guo W."/>
            <person name="Chen H."/>
            <person name="Chen S."/>
            <person name="Zhou L."/>
            <person name="Zhou L."/>
            <person name="Ni X."/>
            <person name="Tian J."/>
            <person name="Zhou Y."/>
            <person name="Sheng Y."/>
            <person name="Liu T."/>
            <person name="Pan Y."/>
            <person name="Xia L."/>
            <person name="Li J."/>
            <person name="Zhao F."/>
            <person name="Cao W."/>
        </authorList>
    </citation>
    <scope>NUCLEOTIDE SEQUENCE</scope>
    <source>
        <strain evidence="2">Rsan-2018</strain>
        <tissue evidence="2">Larvae</tissue>
    </source>
</reference>
<keyword evidence="3" id="KW-1185">Reference proteome</keyword>
<reference evidence="2" key="1">
    <citation type="journal article" date="2020" name="Cell">
        <title>Large-Scale Comparative Analyses of Tick Genomes Elucidate Their Genetic Diversity and Vector Capacities.</title>
        <authorList>
            <consortium name="Tick Genome and Microbiome Consortium (TIGMIC)"/>
            <person name="Jia N."/>
            <person name="Wang J."/>
            <person name="Shi W."/>
            <person name="Du L."/>
            <person name="Sun Y."/>
            <person name="Zhan W."/>
            <person name="Jiang J.F."/>
            <person name="Wang Q."/>
            <person name="Zhang B."/>
            <person name="Ji P."/>
            <person name="Bell-Sakyi L."/>
            <person name="Cui X.M."/>
            <person name="Yuan T.T."/>
            <person name="Jiang B.G."/>
            <person name="Yang W.F."/>
            <person name="Lam T.T."/>
            <person name="Chang Q.C."/>
            <person name="Ding S.J."/>
            <person name="Wang X.J."/>
            <person name="Zhu J.G."/>
            <person name="Ruan X.D."/>
            <person name="Zhao L."/>
            <person name="Wei J.T."/>
            <person name="Ye R.Z."/>
            <person name="Que T.C."/>
            <person name="Du C.H."/>
            <person name="Zhou Y.H."/>
            <person name="Cheng J.X."/>
            <person name="Dai P.F."/>
            <person name="Guo W.B."/>
            <person name="Han X.H."/>
            <person name="Huang E.J."/>
            <person name="Li L.F."/>
            <person name="Wei W."/>
            <person name="Gao Y.C."/>
            <person name="Liu J.Z."/>
            <person name="Shao H.Z."/>
            <person name="Wang X."/>
            <person name="Wang C.C."/>
            <person name="Yang T.C."/>
            <person name="Huo Q.B."/>
            <person name="Li W."/>
            <person name="Chen H.Y."/>
            <person name="Chen S.E."/>
            <person name="Zhou L.G."/>
            <person name="Ni X.B."/>
            <person name="Tian J.H."/>
            <person name="Sheng Y."/>
            <person name="Liu T."/>
            <person name="Pan Y.S."/>
            <person name="Xia L.Y."/>
            <person name="Li J."/>
            <person name="Zhao F."/>
            <person name="Cao W.C."/>
        </authorList>
    </citation>
    <scope>NUCLEOTIDE SEQUENCE</scope>
    <source>
        <strain evidence="2">Rsan-2018</strain>
    </source>
</reference>